<organism evidence="3">
    <name type="scientific">uncultured Listeria sp</name>
    <dbReference type="NCBI Taxonomy" id="592375"/>
    <lineage>
        <taxon>Bacteria</taxon>
        <taxon>Bacillati</taxon>
        <taxon>Bacillota</taxon>
        <taxon>Bacilli</taxon>
        <taxon>Bacillales</taxon>
        <taxon>Listeriaceae</taxon>
        <taxon>Listeria</taxon>
        <taxon>environmental samples</taxon>
    </lineage>
</organism>
<evidence type="ECO:0000259" key="2">
    <source>
        <dbReference type="Pfam" id="PF07859"/>
    </source>
</evidence>
<dbReference type="PANTHER" id="PTHR48081:SF8">
    <property type="entry name" value="ALPHA_BETA HYDROLASE FOLD-3 DOMAIN-CONTAINING PROTEIN-RELATED"/>
    <property type="match status" value="1"/>
</dbReference>
<evidence type="ECO:0000313" key="3">
    <source>
        <dbReference type="EMBL" id="AIA86381.1"/>
    </source>
</evidence>
<keyword evidence="1 3" id="KW-0378">Hydrolase</keyword>
<evidence type="ECO:0000256" key="1">
    <source>
        <dbReference type="ARBA" id="ARBA00022801"/>
    </source>
</evidence>
<dbReference type="Gene3D" id="3.40.50.1820">
    <property type="entry name" value="alpha/beta hydrolase"/>
    <property type="match status" value="1"/>
</dbReference>
<dbReference type="PANTHER" id="PTHR48081">
    <property type="entry name" value="AB HYDROLASE SUPERFAMILY PROTEIN C4A8.06C"/>
    <property type="match status" value="1"/>
</dbReference>
<dbReference type="InterPro" id="IPR050300">
    <property type="entry name" value="GDXG_lipolytic_enzyme"/>
</dbReference>
<dbReference type="InterPro" id="IPR029058">
    <property type="entry name" value="AB_hydrolase_fold"/>
</dbReference>
<feature type="non-terminal residue" evidence="3">
    <location>
        <position position="144"/>
    </location>
</feature>
<dbReference type="SUPFAM" id="SSF53474">
    <property type="entry name" value="alpha/beta-Hydrolases"/>
    <property type="match status" value="1"/>
</dbReference>
<proteinExistence type="predicted"/>
<dbReference type="GO" id="GO:0016787">
    <property type="term" value="F:hydrolase activity"/>
    <property type="evidence" value="ECO:0007669"/>
    <property type="project" value="UniProtKB-KW"/>
</dbReference>
<accession>A0A060C0Z4</accession>
<reference evidence="3" key="1">
    <citation type="journal article" date="2013" name="Environ. Microbiol.">
        <title>Seasonally variable intestinal metagenomes of the red palm weevil (Rhynchophorus ferrugineus).</title>
        <authorList>
            <person name="Jia S."/>
            <person name="Zhang X."/>
            <person name="Zhang G."/>
            <person name="Yin A."/>
            <person name="Zhang S."/>
            <person name="Li F."/>
            <person name="Wang L."/>
            <person name="Zhao D."/>
            <person name="Yun Q."/>
            <person name="Tala"/>
            <person name="Wang J."/>
            <person name="Sun G."/>
            <person name="Baabdullah M."/>
            <person name="Yu X."/>
            <person name="Hu S."/>
            <person name="Al-Mssallem I.S."/>
            <person name="Yu J."/>
        </authorList>
    </citation>
    <scope>NUCLEOTIDE SEQUENCE</scope>
</reference>
<feature type="domain" description="Alpha/beta hydrolase fold-3" evidence="2">
    <location>
        <begin position="33"/>
        <end position="140"/>
    </location>
</feature>
<dbReference type="EMBL" id="KF119116">
    <property type="protein sequence ID" value="AIA86381.1"/>
    <property type="molecule type" value="Genomic_DNA"/>
</dbReference>
<dbReference type="Pfam" id="PF07859">
    <property type="entry name" value="Abhydrolase_3"/>
    <property type="match status" value="1"/>
</dbReference>
<name>A0A060C0Z4_9LIST</name>
<sequence length="144" mass="15758">EFTASDGSVLRGRLFTPVARSSQAFWRLHAWRGMILGTIEQYTPIIAGYVADSGVPLFAPDYRLAPEHPHPTPIEDCYAGLVWAWEHLDDLGGADSDRFFVIGDSAGGNLAAALAQLSRDRGGPTLARQVLIYPMLDDRTVETD</sequence>
<protein>
    <submittedName>
        <fullName evidence="3">Abhydrolase_3</fullName>
    </submittedName>
</protein>
<dbReference type="AlphaFoldDB" id="A0A060C0Z4"/>
<feature type="non-terminal residue" evidence="3">
    <location>
        <position position="1"/>
    </location>
</feature>
<dbReference type="InterPro" id="IPR013094">
    <property type="entry name" value="AB_hydrolase_3"/>
</dbReference>